<accession>A0ACB6YYW4</accession>
<gene>
    <name evidence="1" type="ORF">BDM02DRAFT_3193326</name>
</gene>
<proteinExistence type="predicted"/>
<reference evidence="1" key="2">
    <citation type="journal article" date="2020" name="Nat. Commun.">
        <title>Large-scale genome sequencing of mycorrhizal fungi provides insights into the early evolution of symbiotic traits.</title>
        <authorList>
            <person name="Miyauchi S."/>
            <person name="Kiss E."/>
            <person name="Kuo A."/>
            <person name="Drula E."/>
            <person name="Kohler A."/>
            <person name="Sanchez-Garcia M."/>
            <person name="Morin E."/>
            <person name="Andreopoulos B."/>
            <person name="Barry K.W."/>
            <person name="Bonito G."/>
            <person name="Buee M."/>
            <person name="Carver A."/>
            <person name="Chen C."/>
            <person name="Cichocki N."/>
            <person name="Clum A."/>
            <person name="Culley D."/>
            <person name="Crous P.W."/>
            <person name="Fauchery L."/>
            <person name="Girlanda M."/>
            <person name="Hayes R.D."/>
            <person name="Keri Z."/>
            <person name="LaButti K."/>
            <person name="Lipzen A."/>
            <person name="Lombard V."/>
            <person name="Magnuson J."/>
            <person name="Maillard F."/>
            <person name="Murat C."/>
            <person name="Nolan M."/>
            <person name="Ohm R.A."/>
            <person name="Pangilinan J."/>
            <person name="Pereira M.F."/>
            <person name="Perotto S."/>
            <person name="Peter M."/>
            <person name="Pfister S."/>
            <person name="Riley R."/>
            <person name="Sitrit Y."/>
            <person name="Stielow J.B."/>
            <person name="Szollosi G."/>
            <person name="Zifcakova L."/>
            <person name="Stursova M."/>
            <person name="Spatafora J.W."/>
            <person name="Tedersoo L."/>
            <person name="Vaario L.M."/>
            <person name="Yamada A."/>
            <person name="Yan M."/>
            <person name="Wang P."/>
            <person name="Xu J."/>
            <person name="Bruns T."/>
            <person name="Baldrian P."/>
            <person name="Vilgalys R."/>
            <person name="Dunand C."/>
            <person name="Henrissat B."/>
            <person name="Grigoriev I.V."/>
            <person name="Hibbett D."/>
            <person name="Nagy L.G."/>
            <person name="Martin F.M."/>
        </authorList>
    </citation>
    <scope>NUCLEOTIDE SEQUENCE</scope>
    <source>
        <strain evidence="1">P2</strain>
    </source>
</reference>
<dbReference type="EMBL" id="MU118494">
    <property type="protein sequence ID" value="KAF9642409.1"/>
    <property type="molecule type" value="Genomic_DNA"/>
</dbReference>
<dbReference type="Proteomes" id="UP000886501">
    <property type="component" value="Unassembled WGS sequence"/>
</dbReference>
<evidence type="ECO:0000313" key="1">
    <source>
        <dbReference type="EMBL" id="KAF9642409.1"/>
    </source>
</evidence>
<keyword evidence="2" id="KW-1185">Reference proteome</keyword>
<name>A0ACB6YYW4_THEGA</name>
<sequence>MHRCLQAAGIEDDLSQKVKIQVPYEHKKTSEMRSYKVRFRPALDAVKRVLEDPALRRHLIYYPKRHYVRKPGTNENMRVWLDVHTADDWWELQVILQLASYHSY</sequence>
<evidence type="ECO:0000313" key="2">
    <source>
        <dbReference type="Proteomes" id="UP000886501"/>
    </source>
</evidence>
<organism evidence="1 2">
    <name type="scientific">Thelephora ganbajun</name>
    <name type="common">Ganba fungus</name>
    <dbReference type="NCBI Taxonomy" id="370292"/>
    <lineage>
        <taxon>Eukaryota</taxon>
        <taxon>Fungi</taxon>
        <taxon>Dikarya</taxon>
        <taxon>Basidiomycota</taxon>
        <taxon>Agaricomycotina</taxon>
        <taxon>Agaricomycetes</taxon>
        <taxon>Thelephorales</taxon>
        <taxon>Thelephoraceae</taxon>
        <taxon>Thelephora</taxon>
    </lineage>
</organism>
<comment type="caution">
    <text evidence="1">The sequence shown here is derived from an EMBL/GenBank/DDBJ whole genome shotgun (WGS) entry which is preliminary data.</text>
</comment>
<protein>
    <submittedName>
        <fullName evidence="1">Uncharacterized protein</fullName>
    </submittedName>
</protein>
<reference evidence="1" key="1">
    <citation type="submission" date="2019-10" db="EMBL/GenBank/DDBJ databases">
        <authorList>
            <consortium name="DOE Joint Genome Institute"/>
            <person name="Kuo A."/>
            <person name="Miyauchi S."/>
            <person name="Kiss E."/>
            <person name="Drula E."/>
            <person name="Kohler A."/>
            <person name="Sanchez-Garcia M."/>
            <person name="Andreopoulos B."/>
            <person name="Barry K.W."/>
            <person name="Bonito G."/>
            <person name="Buee M."/>
            <person name="Carver A."/>
            <person name="Chen C."/>
            <person name="Cichocki N."/>
            <person name="Clum A."/>
            <person name="Culley D."/>
            <person name="Crous P.W."/>
            <person name="Fauchery L."/>
            <person name="Girlanda M."/>
            <person name="Hayes R."/>
            <person name="Keri Z."/>
            <person name="Labutti K."/>
            <person name="Lipzen A."/>
            <person name="Lombard V."/>
            <person name="Magnuson J."/>
            <person name="Maillard F."/>
            <person name="Morin E."/>
            <person name="Murat C."/>
            <person name="Nolan M."/>
            <person name="Ohm R."/>
            <person name="Pangilinan J."/>
            <person name="Pereira M."/>
            <person name="Perotto S."/>
            <person name="Peter M."/>
            <person name="Riley R."/>
            <person name="Sitrit Y."/>
            <person name="Stielow B."/>
            <person name="Szollosi G."/>
            <person name="Zifcakova L."/>
            <person name="Stursova M."/>
            <person name="Spatafora J.W."/>
            <person name="Tedersoo L."/>
            <person name="Vaario L.-M."/>
            <person name="Yamada A."/>
            <person name="Yan M."/>
            <person name="Wang P."/>
            <person name="Xu J."/>
            <person name="Bruns T."/>
            <person name="Baldrian P."/>
            <person name="Vilgalys R."/>
            <person name="Henrissat B."/>
            <person name="Grigoriev I.V."/>
            <person name="Hibbett D."/>
            <person name="Nagy L.G."/>
            <person name="Martin F.M."/>
        </authorList>
    </citation>
    <scope>NUCLEOTIDE SEQUENCE</scope>
    <source>
        <strain evidence="1">P2</strain>
    </source>
</reference>